<organism evidence="1">
    <name type="scientific">Rhizophora mucronata</name>
    <name type="common">Asiatic mangrove</name>
    <dbReference type="NCBI Taxonomy" id="61149"/>
    <lineage>
        <taxon>Eukaryota</taxon>
        <taxon>Viridiplantae</taxon>
        <taxon>Streptophyta</taxon>
        <taxon>Embryophyta</taxon>
        <taxon>Tracheophyta</taxon>
        <taxon>Spermatophyta</taxon>
        <taxon>Magnoliopsida</taxon>
        <taxon>eudicotyledons</taxon>
        <taxon>Gunneridae</taxon>
        <taxon>Pentapetalae</taxon>
        <taxon>rosids</taxon>
        <taxon>fabids</taxon>
        <taxon>Malpighiales</taxon>
        <taxon>Rhizophoraceae</taxon>
        <taxon>Rhizophora</taxon>
    </lineage>
</organism>
<dbReference type="EMBL" id="GGEC01077021">
    <property type="protein sequence ID" value="MBX57505.1"/>
    <property type="molecule type" value="Transcribed_RNA"/>
</dbReference>
<sequence length="39" mass="4377">MEPRSRFLTRLCASSRSSCSSPLLLFSPRNLALELNLLP</sequence>
<protein>
    <submittedName>
        <fullName evidence="1">Uncharacterized protein</fullName>
    </submittedName>
</protein>
<dbReference type="AlphaFoldDB" id="A0A2P2PS27"/>
<proteinExistence type="predicted"/>
<name>A0A2P2PS27_RHIMU</name>
<reference evidence="1" key="1">
    <citation type="submission" date="2018-02" db="EMBL/GenBank/DDBJ databases">
        <title>Rhizophora mucronata_Transcriptome.</title>
        <authorList>
            <person name="Meera S.P."/>
            <person name="Sreeshan A."/>
            <person name="Augustine A."/>
        </authorList>
    </citation>
    <scope>NUCLEOTIDE SEQUENCE</scope>
    <source>
        <tissue evidence="1">Leaf</tissue>
    </source>
</reference>
<accession>A0A2P2PS27</accession>
<evidence type="ECO:0000313" key="1">
    <source>
        <dbReference type="EMBL" id="MBX57505.1"/>
    </source>
</evidence>